<feature type="transmembrane region" description="Helical" evidence="1">
    <location>
        <begin position="33"/>
        <end position="54"/>
    </location>
</feature>
<keyword evidence="1" id="KW-1133">Transmembrane helix</keyword>
<dbReference type="GO" id="GO:0004175">
    <property type="term" value="F:endopeptidase activity"/>
    <property type="evidence" value="ECO:0007669"/>
    <property type="project" value="UniProtKB-ARBA"/>
</dbReference>
<dbReference type="AlphaFoldDB" id="A0A7C5RSG9"/>
<feature type="domain" description="CAAX prenyl protease 2/Lysostaphin resistance protein A-like" evidence="2">
    <location>
        <begin position="3"/>
        <end position="101"/>
    </location>
</feature>
<accession>A0A7C5RSG9</accession>
<keyword evidence="1" id="KW-0812">Transmembrane</keyword>
<feature type="transmembrane region" description="Helical" evidence="1">
    <location>
        <begin position="61"/>
        <end position="81"/>
    </location>
</feature>
<dbReference type="EMBL" id="DRWX01000148">
    <property type="protein sequence ID" value="HHM96166.1"/>
    <property type="molecule type" value="Genomic_DNA"/>
</dbReference>
<dbReference type="GO" id="GO:0080120">
    <property type="term" value="P:CAAX-box protein maturation"/>
    <property type="evidence" value="ECO:0007669"/>
    <property type="project" value="UniProtKB-ARBA"/>
</dbReference>
<evidence type="ECO:0000259" key="2">
    <source>
        <dbReference type="Pfam" id="PF02517"/>
    </source>
</evidence>
<comment type="caution">
    <text evidence="3">The sequence shown here is derived from an EMBL/GenBank/DDBJ whole genome shotgun (WGS) entry which is preliminary data.</text>
</comment>
<dbReference type="InterPro" id="IPR042150">
    <property type="entry name" value="MmRce1-like"/>
</dbReference>
<dbReference type="PANTHER" id="PTHR35797">
    <property type="entry name" value="PROTEASE-RELATED"/>
    <property type="match status" value="1"/>
</dbReference>
<dbReference type="GO" id="GO:0008237">
    <property type="term" value="F:metallopeptidase activity"/>
    <property type="evidence" value="ECO:0007669"/>
    <property type="project" value="UniProtKB-KW"/>
</dbReference>
<gene>
    <name evidence="3" type="ORF">ENM21_03010</name>
</gene>
<dbReference type="PANTHER" id="PTHR35797:SF1">
    <property type="entry name" value="PROTEASE"/>
    <property type="match status" value="1"/>
</dbReference>
<sequence>MASLAVFLLSNVWEELGWRGFALSVLTQRWSDLAASVWLGLVAFAWHLPLFFVVDSPMSRLPWILQLVFLIANGVLMTWVYRGTGESVLWVTVFHAMANAVALGMLEVGLYVRSYPIVVGLVAASAGLVALRYGRRRFASRREWSGAEGE</sequence>
<reference evidence="3" key="1">
    <citation type="journal article" date="2020" name="mSystems">
        <title>Genome- and Community-Level Interaction Insights into Carbon Utilization and Element Cycling Functions of Hydrothermarchaeota in Hydrothermal Sediment.</title>
        <authorList>
            <person name="Zhou Z."/>
            <person name="Liu Y."/>
            <person name="Xu W."/>
            <person name="Pan J."/>
            <person name="Luo Z.H."/>
            <person name="Li M."/>
        </authorList>
    </citation>
    <scope>NUCLEOTIDE SEQUENCE [LARGE SCALE GENOMIC DNA]</scope>
    <source>
        <strain evidence="3">SpSt-1065</strain>
    </source>
</reference>
<evidence type="ECO:0000256" key="1">
    <source>
        <dbReference type="SAM" id="Phobius"/>
    </source>
</evidence>
<dbReference type="InterPro" id="IPR003675">
    <property type="entry name" value="Rce1/LyrA-like_dom"/>
</dbReference>
<protein>
    <submittedName>
        <fullName evidence="3">CPBP family intramembrane metalloprotease</fullName>
    </submittedName>
</protein>
<dbReference type="Pfam" id="PF02517">
    <property type="entry name" value="Rce1-like"/>
    <property type="match status" value="1"/>
</dbReference>
<feature type="transmembrane region" description="Helical" evidence="1">
    <location>
        <begin position="115"/>
        <end position="134"/>
    </location>
</feature>
<proteinExistence type="predicted"/>
<evidence type="ECO:0000313" key="3">
    <source>
        <dbReference type="EMBL" id="HHM96166.1"/>
    </source>
</evidence>
<keyword evidence="3" id="KW-0645">Protease</keyword>
<keyword evidence="3" id="KW-0482">Metalloprotease</keyword>
<dbReference type="GO" id="GO:0006508">
    <property type="term" value="P:proteolysis"/>
    <property type="evidence" value="ECO:0007669"/>
    <property type="project" value="UniProtKB-KW"/>
</dbReference>
<keyword evidence="3" id="KW-0378">Hydrolase</keyword>
<keyword evidence="1" id="KW-0472">Membrane</keyword>
<organism evidence="3">
    <name type="scientific">Thermomicrobium roseum</name>
    <dbReference type="NCBI Taxonomy" id="500"/>
    <lineage>
        <taxon>Bacteria</taxon>
        <taxon>Pseudomonadati</taxon>
        <taxon>Thermomicrobiota</taxon>
        <taxon>Thermomicrobia</taxon>
        <taxon>Thermomicrobiales</taxon>
        <taxon>Thermomicrobiaceae</taxon>
        <taxon>Thermomicrobium</taxon>
    </lineage>
</organism>
<name>A0A7C5RSG9_THERO</name>